<evidence type="ECO:0008006" key="3">
    <source>
        <dbReference type="Google" id="ProtNLM"/>
    </source>
</evidence>
<dbReference type="Gene3D" id="3.30.420.10">
    <property type="entry name" value="Ribonuclease H-like superfamily/Ribonuclease H"/>
    <property type="match status" value="1"/>
</dbReference>
<proteinExistence type="predicted"/>
<gene>
    <name evidence="1" type="ORF">XNOV1_A008709</name>
</gene>
<dbReference type="InterPro" id="IPR012337">
    <property type="entry name" value="RNaseH-like_sf"/>
</dbReference>
<dbReference type="GO" id="GO:0003676">
    <property type="term" value="F:nucleic acid binding"/>
    <property type="evidence" value="ECO:0007669"/>
    <property type="project" value="InterPro"/>
</dbReference>
<protein>
    <recommendedName>
        <fullName evidence="3">RNase H type-1 domain-containing protein</fullName>
    </recommendedName>
</protein>
<dbReference type="EMBL" id="OY660870">
    <property type="protein sequence ID" value="CAJ1059643.1"/>
    <property type="molecule type" value="Genomic_DNA"/>
</dbReference>
<dbReference type="Proteomes" id="UP001178508">
    <property type="component" value="Chromosome 7"/>
</dbReference>
<reference evidence="1" key="1">
    <citation type="submission" date="2023-08" db="EMBL/GenBank/DDBJ databases">
        <authorList>
            <person name="Alioto T."/>
            <person name="Alioto T."/>
            <person name="Gomez Garrido J."/>
        </authorList>
    </citation>
    <scope>NUCLEOTIDE SEQUENCE</scope>
</reference>
<keyword evidence="2" id="KW-1185">Reference proteome</keyword>
<organism evidence="1 2">
    <name type="scientific">Xyrichtys novacula</name>
    <name type="common">Pearly razorfish</name>
    <name type="synonym">Hemipteronotus novacula</name>
    <dbReference type="NCBI Taxonomy" id="13765"/>
    <lineage>
        <taxon>Eukaryota</taxon>
        <taxon>Metazoa</taxon>
        <taxon>Chordata</taxon>
        <taxon>Craniata</taxon>
        <taxon>Vertebrata</taxon>
        <taxon>Euteleostomi</taxon>
        <taxon>Actinopterygii</taxon>
        <taxon>Neopterygii</taxon>
        <taxon>Teleostei</taxon>
        <taxon>Neoteleostei</taxon>
        <taxon>Acanthomorphata</taxon>
        <taxon>Eupercaria</taxon>
        <taxon>Labriformes</taxon>
        <taxon>Labridae</taxon>
        <taxon>Xyrichtys</taxon>
    </lineage>
</organism>
<evidence type="ECO:0000313" key="2">
    <source>
        <dbReference type="Proteomes" id="UP001178508"/>
    </source>
</evidence>
<evidence type="ECO:0000313" key="1">
    <source>
        <dbReference type="EMBL" id="CAJ1059643.1"/>
    </source>
</evidence>
<sequence length="202" mass="21603">MELAACQSCLTDSLDTGSPTYDPEPPELSCHQYFDDTVIRAGVGVVWVDNKPCEPLSFNLGAQTSQYAEVAGILIVLQLAVENKIHALTICTDSSYAQLSFSCHLPLWKRNDKMFNDQADCLAKQGALTGSNWHFEPSVFPLPPVPLVCAVTRAQSQAPPRPAPSGPVSATVAPAFSDSDLLALQASDPAIAAMMPIPFRAS</sequence>
<dbReference type="SUPFAM" id="SSF53098">
    <property type="entry name" value="Ribonuclease H-like"/>
    <property type="match status" value="1"/>
</dbReference>
<dbReference type="InterPro" id="IPR036397">
    <property type="entry name" value="RNaseH_sf"/>
</dbReference>
<accession>A0AAV1FEZ4</accession>
<dbReference type="AlphaFoldDB" id="A0AAV1FEZ4"/>
<name>A0AAV1FEZ4_XYRNO</name>